<comment type="similarity">
    <text evidence="2">Belongs to the mitochondrion-specific ribosomal protein mL43 family.</text>
</comment>
<evidence type="ECO:0000256" key="3">
    <source>
        <dbReference type="ARBA" id="ARBA00022980"/>
    </source>
</evidence>
<dbReference type="AlphaFoldDB" id="A0AAD4R790"/>
<evidence type="ECO:0000256" key="1">
    <source>
        <dbReference type="ARBA" id="ARBA00004173"/>
    </source>
</evidence>
<evidence type="ECO:0000256" key="4">
    <source>
        <dbReference type="ARBA" id="ARBA00023128"/>
    </source>
</evidence>
<evidence type="ECO:0000259" key="7">
    <source>
        <dbReference type="SMART" id="SM00916"/>
    </source>
</evidence>
<dbReference type="InterPro" id="IPR007741">
    <property type="entry name" value="Ribosomal_mL43/mS25/NADH_DH"/>
</dbReference>
<accession>A0AAD4R790</accession>
<name>A0AAD4R790_9BILA</name>
<dbReference type="InterPro" id="IPR039927">
    <property type="entry name" value="Ribosomal_mL43"/>
</dbReference>
<dbReference type="Pfam" id="PF05047">
    <property type="entry name" value="L51_S25_CI-B8"/>
    <property type="match status" value="1"/>
</dbReference>
<evidence type="ECO:0000256" key="2">
    <source>
        <dbReference type="ARBA" id="ARBA00006073"/>
    </source>
</evidence>
<keyword evidence="5" id="KW-0687">Ribonucleoprotein</keyword>
<evidence type="ECO:0000313" key="9">
    <source>
        <dbReference type="Proteomes" id="UP001201812"/>
    </source>
</evidence>
<dbReference type="GO" id="GO:0032543">
    <property type="term" value="P:mitochondrial translation"/>
    <property type="evidence" value="ECO:0007669"/>
    <property type="project" value="InterPro"/>
</dbReference>
<keyword evidence="3 8" id="KW-0689">Ribosomal protein</keyword>
<dbReference type="SMART" id="SM00916">
    <property type="entry name" value="L51_S25_CI-B8"/>
    <property type="match status" value="1"/>
</dbReference>
<protein>
    <recommendedName>
        <fullName evidence="6">Large ribosomal subunit protein mL43</fullName>
    </recommendedName>
</protein>
<proteinExistence type="inferred from homology"/>
<evidence type="ECO:0000313" key="8">
    <source>
        <dbReference type="EMBL" id="KAI1714366.1"/>
    </source>
</evidence>
<dbReference type="EMBL" id="JAKKPZ010000013">
    <property type="protein sequence ID" value="KAI1714366.1"/>
    <property type="molecule type" value="Genomic_DNA"/>
</dbReference>
<comment type="caution">
    <text evidence="8">The sequence shown here is derived from an EMBL/GenBank/DDBJ whole genome shotgun (WGS) entry which is preliminary data.</text>
</comment>
<comment type="subcellular location">
    <subcellularLocation>
        <location evidence="1">Mitochondrion</location>
    </subcellularLocation>
</comment>
<dbReference type="PANTHER" id="PTHR21396">
    <property type="entry name" value="39S RIBOSOMAL PROTEIN L43"/>
    <property type="match status" value="1"/>
</dbReference>
<dbReference type="PANTHER" id="PTHR21396:SF2">
    <property type="entry name" value="LARGE RIBOSOMAL SUBUNIT PROTEIN ML43"/>
    <property type="match status" value="1"/>
</dbReference>
<keyword evidence="4" id="KW-0496">Mitochondrion</keyword>
<evidence type="ECO:0000256" key="5">
    <source>
        <dbReference type="ARBA" id="ARBA00023274"/>
    </source>
</evidence>
<organism evidence="8 9">
    <name type="scientific">Ditylenchus destructor</name>
    <dbReference type="NCBI Taxonomy" id="166010"/>
    <lineage>
        <taxon>Eukaryota</taxon>
        <taxon>Metazoa</taxon>
        <taxon>Ecdysozoa</taxon>
        <taxon>Nematoda</taxon>
        <taxon>Chromadorea</taxon>
        <taxon>Rhabditida</taxon>
        <taxon>Tylenchina</taxon>
        <taxon>Tylenchomorpha</taxon>
        <taxon>Sphaerularioidea</taxon>
        <taxon>Anguinidae</taxon>
        <taxon>Anguininae</taxon>
        <taxon>Ditylenchus</taxon>
    </lineage>
</organism>
<feature type="domain" description="Ribosomal protein/NADH dehydrogenase" evidence="7">
    <location>
        <begin position="54"/>
        <end position="127"/>
    </location>
</feature>
<sequence length="193" mass="21838">MPARPRVDRIRTVYSAAKKLNFGFRMTGFPDAPFLNGVADYRPQLHRITFKFCKKREDSVGMRNFIETSLVKFGTENPSCAVYVIPESHSVPTMRAEYSNGRMVHVNASNMSLEQVHLHANNLRTRSGLPVVKFEARQTAQCKSVQGAWNPLLWQDSRKSATQLPQPDFSAARHVKPTLTDFVKFVAEPADND</sequence>
<keyword evidence="9" id="KW-1185">Reference proteome</keyword>
<dbReference type="InterPro" id="IPR036249">
    <property type="entry name" value="Thioredoxin-like_sf"/>
</dbReference>
<dbReference type="Proteomes" id="UP001201812">
    <property type="component" value="Unassembled WGS sequence"/>
</dbReference>
<dbReference type="GO" id="GO:0005762">
    <property type="term" value="C:mitochondrial large ribosomal subunit"/>
    <property type="evidence" value="ECO:0007669"/>
    <property type="project" value="TreeGrafter"/>
</dbReference>
<evidence type="ECO:0000256" key="6">
    <source>
        <dbReference type="ARBA" id="ARBA00035188"/>
    </source>
</evidence>
<dbReference type="Gene3D" id="3.40.30.10">
    <property type="entry name" value="Glutaredoxin"/>
    <property type="match status" value="1"/>
</dbReference>
<dbReference type="SUPFAM" id="SSF52833">
    <property type="entry name" value="Thioredoxin-like"/>
    <property type="match status" value="1"/>
</dbReference>
<dbReference type="GO" id="GO:0003735">
    <property type="term" value="F:structural constituent of ribosome"/>
    <property type="evidence" value="ECO:0007669"/>
    <property type="project" value="InterPro"/>
</dbReference>
<gene>
    <name evidence="8" type="ORF">DdX_08460</name>
</gene>
<reference evidence="8" key="1">
    <citation type="submission" date="2022-01" db="EMBL/GenBank/DDBJ databases">
        <title>Genome Sequence Resource for Two Populations of Ditylenchus destructor, the Migratory Endoparasitic Phytonematode.</title>
        <authorList>
            <person name="Zhang H."/>
            <person name="Lin R."/>
            <person name="Xie B."/>
        </authorList>
    </citation>
    <scope>NUCLEOTIDE SEQUENCE</scope>
    <source>
        <strain evidence="8">BazhouSP</strain>
    </source>
</reference>